<keyword evidence="3" id="KW-1185">Reference proteome</keyword>
<accession>A0A7L5E1W9</accession>
<evidence type="ECO:0000313" key="3">
    <source>
        <dbReference type="Proteomes" id="UP000503278"/>
    </source>
</evidence>
<evidence type="ECO:0000313" key="2">
    <source>
        <dbReference type="EMBL" id="QJD96299.1"/>
    </source>
</evidence>
<gene>
    <name evidence="2" type="ORF">HH214_10700</name>
</gene>
<feature type="domain" description="Quercetin 2,3-dioxygenase C-terminal cupin" evidence="1">
    <location>
        <begin position="161"/>
        <end position="228"/>
    </location>
</feature>
<name>A0A7L5E1W9_9SPHI</name>
<dbReference type="EMBL" id="CP051682">
    <property type="protein sequence ID" value="QJD96299.1"/>
    <property type="molecule type" value="Genomic_DNA"/>
</dbReference>
<dbReference type="Proteomes" id="UP000503278">
    <property type="component" value="Chromosome"/>
</dbReference>
<evidence type="ECO:0000259" key="1">
    <source>
        <dbReference type="Pfam" id="PF17954"/>
    </source>
</evidence>
<proteinExistence type="predicted"/>
<dbReference type="InterPro" id="IPR041602">
    <property type="entry name" value="Quercetinase_C"/>
</dbReference>
<dbReference type="AlphaFoldDB" id="A0A7L5E1W9"/>
<sequence length="231" mass="25888">MKILNPGQIYLADQRYLMETTAIRQYSIFNTGSFYREHQQPLGALQQLDDIILAGSKSTTLVADQPLYYVLLPITGKVSYQQNKSATTITDVGQLLLCSVPANTDIVRSNPYPANWINYLQIVVQNTSTASYPGAQTFHFDLDAEPDTLINITGSDYPFAISIGRFGGRREATYFLHSRQSRLFAFVITGAFELEGRLLHERDSLALWDIEEAELEALSNNAVIMLLEIKA</sequence>
<dbReference type="KEGG" id="mrob:HH214_10700"/>
<dbReference type="RefSeq" id="WP_169607538.1">
    <property type="nucleotide sequence ID" value="NZ_CP051682.1"/>
</dbReference>
<dbReference type="Pfam" id="PF17954">
    <property type="entry name" value="Pirin_C_2"/>
    <property type="match status" value="1"/>
</dbReference>
<reference evidence="2 3" key="1">
    <citation type="submission" date="2020-04" db="EMBL/GenBank/DDBJ databases">
        <title>Genome sequencing of novel species.</title>
        <authorList>
            <person name="Heo J."/>
            <person name="Kim S.-J."/>
            <person name="Kim J.-S."/>
            <person name="Hong S.-B."/>
            <person name="Kwon S.-W."/>
        </authorList>
    </citation>
    <scope>NUCLEOTIDE SEQUENCE [LARGE SCALE GENOMIC DNA]</scope>
    <source>
        <strain evidence="2 3">F39-2</strain>
    </source>
</reference>
<dbReference type="Gene3D" id="2.60.120.10">
    <property type="entry name" value="Jelly Rolls"/>
    <property type="match status" value="1"/>
</dbReference>
<organism evidence="2 3">
    <name type="scientific">Mucilaginibacter robiniae</name>
    <dbReference type="NCBI Taxonomy" id="2728022"/>
    <lineage>
        <taxon>Bacteria</taxon>
        <taxon>Pseudomonadati</taxon>
        <taxon>Bacteroidota</taxon>
        <taxon>Sphingobacteriia</taxon>
        <taxon>Sphingobacteriales</taxon>
        <taxon>Sphingobacteriaceae</taxon>
        <taxon>Mucilaginibacter</taxon>
    </lineage>
</organism>
<protein>
    <recommendedName>
        <fullName evidence="1">Quercetin 2,3-dioxygenase C-terminal cupin domain-containing protein</fullName>
    </recommendedName>
</protein>
<dbReference type="InterPro" id="IPR014710">
    <property type="entry name" value="RmlC-like_jellyroll"/>
</dbReference>